<dbReference type="RefSeq" id="WP_120203969.1">
    <property type="nucleotide sequence ID" value="NZ_CP032514.1"/>
</dbReference>
<evidence type="ECO:0000259" key="2">
    <source>
        <dbReference type="Pfam" id="PF26366"/>
    </source>
</evidence>
<evidence type="ECO:0000313" key="4">
    <source>
        <dbReference type="Proteomes" id="UP000273001"/>
    </source>
</evidence>
<proteinExistence type="predicted"/>
<dbReference type="EMBL" id="CP032514">
    <property type="protein sequence ID" value="AYD89444.1"/>
    <property type="molecule type" value="Genomic_DNA"/>
</dbReference>
<evidence type="ECO:0000256" key="1">
    <source>
        <dbReference type="SAM" id="SignalP"/>
    </source>
</evidence>
<dbReference type="InterPro" id="IPR006311">
    <property type="entry name" value="TAT_signal"/>
</dbReference>
<reference evidence="3 4" key="1">
    <citation type="submission" date="2018-09" db="EMBL/GenBank/DDBJ databases">
        <authorList>
            <person name="Li J."/>
        </authorList>
    </citation>
    <scope>NUCLEOTIDE SEQUENCE [LARGE SCALE GENOMIC DNA]</scope>
    <source>
        <strain evidence="3 4">2129</strain>
    </source>
</reference>
<dbReference type="InterPro" id="IPR058407">
    <property type="entry name" value="DUF8094"/>
</dbReference>
<name>A0ABM6Z2F4_9ACTO</name>
<dbReference type="PROSITE" id="PS51257">
    <property type="entry name" value="PROKAR_LIPOPROTEIN"/>
    <property type="match status" value="1"/>
</dbReference>
<organism evidence="3 4">
    <name type="scientific">Actinomyces lilanjuaniae</name>
    <dbReference type="NCBI Taxonomy" id="2321394"/>
    <lineage>
        <taxon>Bacteria</taxon>
        <taxon>Bacillati</taxon>
        <taxon>Actinomycetota</taxon>
        <taxon>Actinomycetes</taxon>
        <taxon>Actinomycetales</taxon>
        <taxon>Actinomycetaceae</taxon>
        <taxon>Actinomyces</taxon>
    </lineage>
</organism>
<dbReference type="PROSITE" id="PS51318">
    <property type="entry name" value="TAT"/>
    <property type="match status" value="1"/>
</dbReference>
<feature type="signal peptide" evidence="1">
    <location>
        <begin position="1"/>
        <end position="22"/>
    </location>
</feature>
<dbReference type="Pfam" id="PF26366">
    <property type="entry name" value="DUF8094"/>
    <property type="match status" value="1"/>
</dbReference>
<feature type="chain" id="PRO_5045115554" description="DUF8094 domain-containing protein" evidence="1">
    <location>
        <begin position="23"/>
        <end position="339"/>
    </location>
</feature>
<keyword evidence="4" id="KW-1185">Reference proteome</keyword>
<protein>
    <recommendedName>
        <fullName evidence="2">DUF8094 domain-containing protein</fullName>
    </recommendedName>
</protein>
<evidence type="ECO:0000313" key="3">
    <source>
        <dbReference type="EMBL" id="AYD89444.1"/>
    </source>
</evidence>
<gene>
    <name evidence="3" type="ORF">D5R93_04085</name>
</gene>
<dbReference type="Proteomes" id="UP000273001">
    <property type="component" value="Chromosome"/>
</dbReference>
<keyword evidence="1" id="KW-0732">Signal</keyword>
<feature type="domain" description="DUF8094" evidence="2">
    <location>
        <begin position="43"/>
        <end position="313"/>
    </location>
</feature>
<accession>A0ABM6Z2F4</accession>
<sequence>MSTSRRALLTGGAASAVALALAACGQDQPAVTPEVTESAVAESVLSAERLTEVLERIKKGMDAADKEKNPDLLSGYVNGPGVRVRQAQYSLATATEDDSQVHVLPATTSQTSSAGVTLDFPRVAINVTDASDDVAPYLMALQQDTARDNFQLWAWVQLFAGAEVPPIASLAGGSEQVVADSDGLVSTPQEVLDSYVGALNDPDGEDGKAWADDALRQKVEADRAIDLGEVGEVSVSASAGSDGFLGLRTDDEGAIVVTTLSYTTTLRRTVDGSEVTLQGPVASMVEDPSVIGTVTATYEAVVAFAIPVEGSDSSPVALGAEAVLAKVERDDDQAPAAQD</sequence>